<dbReference type="EMBL" id="UAUF01000009">
    <property type="protein sequence ID" value="SPZ03858.1"/>
    <property type="molecule type" value="Genomic_DNA"/>
</dbReference>
<dbReference type="NCBIfam" id="TIGR00901">
    <property type="entry name" value="2A0125"/>
    <property type="match status" value="1"/>
</dbReference>
<dbReference type="SUPFAM" id="SSF103473">
    <property type="entry name" value="MFS general substrate transporter"/>
    <property type="match status" value="1"/>
</dbReference>
<feature type="transmembrane region" description="Helical" evidence="6">
    <location>
        <begin position="533"/>
        <end position="558"/>
    </location>
</feature>
<evidence type="ECO:0000313" key="9">
    <source>
        <dbReference type="Proteomes" id="UP000250443"/>
    </source>
</evidence>
<feature type="transmembrane region" description="Helical" evidence="6">
    <location>
        <begin position="255"/>
        <end position="275"/>
    </location>
</feature>
<evidence type="ECO:0000256" key="4">
    <source>
        <dbReference type="ARBA" id="ARBA00022989"/>
    </source>
</evidence>
<dbReference type="InterPro" id="IPR004752">
    <property type="entry name" value="AmpG_permease/AT-1"/>
</dbReference>
<dbReference type="Pfam" id="PF13000">
    <property type="entry name" value="Acatn"/>
    <property type="match status" value="1"/>
</dbReference>
<dbReference type="RefSeq" id="WP_010795298.1">
    <property type="nucleotide sequence ID" value="NZ_CP044086.1"/>
</dbReference>
<organism evidence="8 9">
    <name type="scientific">Pseudomonas luteola</name>
    <dbReference type="NCBI Taxonomy" id="47886"/>
    <lineage>
        <taxon>Bacteria</taxon>
        <taxon>Pseudomonadati</taxon>
        <taxon>Pseudomonadota</taxon>
        <taxon>Gammaproteobacteria</taxon>
        <taxon>Pseudomonadales</taxon>
        <taxon>Pseudomonadaceae</taxon>
        <taxon>Pseudomonas</taxon>
    </lineage>
</organism>
<keyword evidence="4 6" id="KW-1133">Transmembrane helix</keyword>
<dbReference type="Proteomes" id="UP000250443">
    <property type="component" value="Unassembled WGS sequence"/>
</dbReference>
<gene>
    <name evidence="8" type="primary">ampG</name>
    <name evidence="7" type="ORF">IRZ65_06125</name>
    <name evidence="8" type="ORF">NCTC11842_01198</name>
</gene>
<evidence type="ECO:0000256" key="6">
    <source>
        <dbReference type="SAM" id="Phobius"/>
    </source>
</evidence>
<evidence type="ECO:0000313" key="7">
    <source>
        <dbReference type="EMBL" id="MBF8640252.1"/>
    </source>
</evidence>
<evidence type="ECO:0000256" key="2">
    <source>
        <dbReference type="ARBA" id="ARBA00022448"/>
    </source>
</evidence>
<feature type="transmembrane region" description="Helical" evidence="6">
    <location>
        <begin position="417"/>
        <end position="438"/>
    </location>
</feature>
<keyword evidence="10" id="KW-1185">Reference proteome</keyword>
<dbReference type="AlphaFoldDB" id="A0A2X2C940"/>
<dbReference type="InterPro" id="IPR024371">
    <property type="entry name" value="AcetylCoA_trans_1-like"/>
</dbReference>
<sequence length="578" mass="62609">MIRNFWREALATYKSPACLALLLMGFAAGLPTMLVFSTLSVWLREAGVSRETIGYASWIGLAYAFKWVWSPMLDQWRLPVIGSLGRRRSWLVLSQVLVGVGLLGMALCNPQYDLSAMIALAVMVAFASATQDIAVDAYRLEIAEDSHQAALAACYMTGYRIASLLASAGALFLAEILGSSVLNYSQSAWATTYMLFALLVLPGLLTSLLIREPPLAAPMGLADSRFGFNHQLLSVTLVLVMLVSIPAMINAIIDFAWPRALLYALFIIGCISPWGRRIYEPIKDLLEKVRQPMDLHQTACNADEVPRFDFAHQAVSVIVLIVLCIAVTGGCKSFFGGYWPRGLMYLLIAALCLSSSGRKLMGPVLTPVSEFIQRYRWQALMLLGLISTYRLSDTVMGVMAGVFYIDVGYSKETIATVSKVFGVVMTLLGAAAGGVLTARISILPILFLGGLASALTNLLFALIATTGANTMLLVIAICCDNFSAGLASSAFIAYLSSLTNLRFSATQYALLSSLMLLLPRLLGGYSGSMVEHVGYVSFFMITSLLGIPTLILIAVLWIRQRSQSSRQTSTGEPSISPP</sequence>
<protein>
    <submittedName>
        <fullName evidence="7">AmpG family muropeptide MFS transporter</fullName>
    </submittedName>
    <submittedName>
        <fullName evidence="8">Putative permease</fullName>
    </submittedName>
</protein>
<evidence type="ECO:0000313" key="8">
    <source>
        <dbReference type="EMBL" id="SPZ03858.1"/>
    </source>
</evidence>
<reference evidence="8 9" key="1">
    <citation type="submission" date="2018-06" db="EMBL/GenBank/DDBJ databases">
        <authorList>
            <consortium name="Pathogen Informatics"/>
            <person name="Doyle S."/>
        </authorList>
    </citation>
    <scope>NUCLEOTIDE SEQUENCE [LARGE SCALE GENOMIC DNA]</scope>
    <source>
        <strain evidence="8 9">NCTC11842</strain>
    </source>
</reference>
<feature type="transmembrane region" description="Helical" evidence="6">
    <location>
        <begin position="382"/>
        <end position="405"/>
    </location>
</feature>
<dbReference type="Gene3D" id="1.20.1250.20">
    <property type="entry name" value="MFS general substrate transporter like domains"/>
    <property type="match status" value="2"/>
</dbReference>
<evidence type="ECO:0000313" key="10">
    <source>
        <dbReference type="Proteomes" id="UP000626180"/>
    </source>
</evidence>
<dbReference type="GO" id="GO:0035348">
    <property type="term" value="P:acetyl-CoA transmembrane transport"/>
    <property type="evidence" value="ECO:0007669"/>
    <property type="project" value="InterPro"/>
</dbReference>
<dbReference type="InterPro" id="IPR036259">
    <property type="entry name" value="MFS_trans_sf"/>
</dbReference>
<dbReference type="GO" id="GO:0008521">
    <property type="term" value="F:acetyl-CoA transmembrane transporter activity"/>
    <property type="evidence" value="ECO:0007669"/>
    <property type="project" value="InterPro"/>
</dbReference>
<dbReference type="PANTHER" id="PTHR12778">
    <property type="entry name" value="SOLUTE CARRIER FAMILY 33 ACETYL-COA TRANSPORTER -RELATED"/>
    <property type="match status" value="1"/>
</dbReference>
<evidence type="ECO:0000256" key="5">
    <source>
        <dbReference type="ARBA" id="ARBA00023136"/>
    </source>
</evidence>
<feature type="transmembrane region" description="Helical" evidence="6">
    <location>
        <begin position="188"/>
        <end position="210"/>
    </location>
</feature>
<accession>A0A2X2C940</accession>
<feature type="transmembrane region" description="Helical" evidence="6">
    <location>
        <begin position="445"/>
        <end position="465"/>
    </location>
</feature>
<reference evidence="7 10" key="2">
    <citation type="submission" date="2020-10" db="EMBL/GenBank/DDBJ databases">
        <title>Genome sequences of Pseudomonas isolates.</title>
        <authorList>
            <person name="Wessels L."/>
            <person name="Reich F."/>
            <person name="Hammerl J."/>
        </authorList>
    </citation>
    <scope>NUCLEOTIDE SEQUENCE [LARGE SCALE GENOMIC DNA]</scope>
    <source>
        <strain evidence="7 10">20-MO00624-0</strain>
    </source>
</reference>
<feature type="transmembrane region" description="Helical" evidence="6">
    <location>
        <begin position="21"/>
        <end position="41"/>
    </location>
</feature>
<feature type="transmembrane region" description="Helical" evidence="6">
    <location>
        <begin position="53"/>
        <end position="69"/>
    </location>
</feature>
<dbReference type="Proteomes" id="UP000626180">
    <property type="component" value="Unassembled WGS sequence"/>
</dbReference>
<feature type="transmembrane region" description="Helical" evidence="6">
    <location>
        <begin position="90"/>
        <end position="112"/>
    </location>
</feature>
<keyword evidence="3 6" id="KW-0812">Transmembrane</keyword>
<comment type="subcellular location">
    <subcellularLocation>
        <location evidence="1">Membrane</location>
        <topology evidence="1">Multi-pass membrane protein</topology>
    </subcellularLocation>
</comment>
<keyword evidence="5 6" id="KW-0472">Membrane</keyword>
<feature type="transmembrane region" description="Helical" evidence="6">
    <location>
        <begin position="231"/>
        <end position="249"/>
    </location>
</feature>
<evidence type="ECO:0000256" key="1">
    <source>
        <dbReference type="ARBA" id="ARBA00004141"/>
    </source>
</evidence>
<feature type="transmembrane region" description="Helical" evidence="6">
    <location>
        <begin position="508"/>
        <end position="527"/>
    </location>
</feature>
<dbReference type="PANTHER" id="PTHR12778:SF10">
    <property type="entry name" value="MAJOR FACILITATOR SUPERFAMILY DOMAIN-CONTAINING PROTEIN 3"/>
    <property type="match status" value="1"/>
</dbReference>
<feature type="transmembrane region" description="Helical" evidence="6">
    <location>
        <begin position="471"/>
        <end position="496"/>
    </location>
</feature>
<dbReference type="GO" id="GO:0016020">
    <property type="term" value="C:membrane"/>
    <property type="evidence" value="ECO:0007669"/>
    <property type="project" value="UniProtKB-SubCell"/>
</dbReference>
<evidence type="ECO:0000256" key="3">
    <source>
        <dbReference type="ARBA" id="ARBA00022692"/>
    </source>
</evidence>
<proteinExistence type="predicted"/>
<name>A0A2X2C940_PSELU</name>
<feature type="transmembrane region" description="Helical" evidence="6">
    <location>
        <begin position="314"/>
        <end position="336"/>
    </location>
</feature>
<feature type="transmembrane region" description="Helical" evidence="6">
    <location>
        <begin position="159"/>
        <end position="182"/>
    </location>
</feature>
<keyword evidence="2" id="KW-0813">Transport</keyword>
<dbReference type="EMBL" id="JADMCD010000002">
    <property type="protein sequence ID" value="MBF8640252.1"/>
    <property type="molecule type" value="Genomic_DNA"/>
</dbReference>